<accession>A0A2T4DR90</accession>
<name>A0A2T4DR90_9BACT</name>
<dbReference type="Proteomes" id="UP000240608">
    <property type="component" value="Unassembled WGS sequence"/>
</dbReference>
<reference evidence="1 2" key="1">
    <citation type="submission" date="2018-03" db="EMBL/GenBank/DDBJ databases">
        <title>Cross-interface Injection: A General Nanoliter Liquid Handling Method Applied to Single Cells Genome Amplification Automated Nanoliter Liquid Handling Applied to Single Cell Multiple Displacement Amplification.</title>
        <authorList>
            <person name="Yun J."/>
            <person name="Xu P."/>
            <person name="Xu J."/>
            <person name="Dai X."/>
            <person name="Wang Y."/>
            <person name="Zheng X."/>
            <person name="Cao C."/>
            <person name="Yi Q."/>
            <person name="Zhu Y."/>
            <person name="Wang L."/>
            <person name="Dong Z."/>
            <person name="Huang Y."/>
            <person name="Huang L."/>
            <person name="Du W."/>
        </authorList>
    </citation>
    <scope>NUCLEOTIDE SEQUENCE [LARGE SCALE GENOMIC DNA]</scope>
    <source>
        <strain evidence="1 2">Z-D1-2</strain>
    </source>
</reference>
<proteinExistence type="predicted"/>
<gene>
    <name evidence="1" type="ORF">C9994_07810</name>
</gene>
<protein>
    <submittedName>
        <fullName evidence="1">Uncharacterized protein</fullName>
    </submittedName>
</protein>
<sequence>MRYQAKNISDYKRGAEILYALYAAKKYGIESISKVAIQKILYLSTALAPIKHLAIELKKFIAHYRGPYNADLQNTLDHLVGSNYVSIVSYQKYSNKILVDYSISSSGERVVENLLERSSEDEKNWWITAIVRLIIINIPEIDERSDWKGFDKVVEIVYAEPTFNAYLKDKGKNRQLIDFNNYRKSEELIEYAKTLIKGRENEFQGLSERRIAELILISFFDFLIIKYQQSLELN</sequence>
<dbReference type="AlphaFoldDB" id="A0A2T4DR90"/>
<comment type="caution">
    <text evidence="1">The sequence shown here is derived from an EMBL/GenBank/DDBJ whole genome shotgun (WGS) entry which is preliminary data.</text>
</comment>
<evidence type="ECO:0000313" key="1">
    <source>
        <dbReference type="EMBL" id="PTB96344.1"/>
    </source>
</evidence>
<evidence type="ECO:0000313" key="2">
    <source>
        <dbReference type="Proteomes" id="UP000240608"/>
    </source>
</evidence>
<dbReference type="EMBL" id="PYVU01000055">
    <property type="protein sequence ID" value="PTB96344.1"/>
    <property type="molecule type" value="Genomic_DNA"/>
</dbReference>
<organism evidence="1 2">
    <name type="scientific">Marivirga lumbricoides</name>
    <dbReference type="NCBI Taxonomy" id="1046115"/>
    <lineage>
        <taxon>Bacteria</taxon>
        <taxon>Pseudomonadati</taxon>
        <taxon>Bacteroidota</taxon>
        <taxon>Cytophagia</taxon>
        <taxon>Cytophagales</taxon>
        <taxon>Marivirgaceae</taxon>
        <taxon>Marivirga</taxon>
    </lineage>
</organism>